<dbReference type="EMBL" id="MU864389">
    <property type="protein sequence ID" value="KAK4188361.1"/>
    <property type="molecule type" value="Genomic_DNA"/>
</dbReference>
<feature type="compositionally biased region" description="Polar residues" evidence="1">
    <location>
        <begin position="241"/>
        <end position="253"/>
    </location>
</feature>
<accession>A0AAN7AH24</accession>
<feature type="region of interest" description="Disordered" evidence="1">
    <location>
        <begin position="1"/>
        <end position="26"/>
    </location>
</feature>
<reference evidence="2" key="1">
    <citation type="journal article" date="2023" name="Mol. Phylogenet. Evol.">
        <title>Genome-scale phylogeny and comparative genomics of the fungal order Sordariales.</title>
        <authorList>
            <person name="Hensen N."/>
            <person name="Bonometti L."/>
            <person name="Westerberg I."/>
            <person name="Brannstrom I.O."/>
            <person name="Guillou S."/>
            <person name="Cros-Aarteil S."/>
            <person name="Calhoun S."/>
            <person name="Haridas S."/>
            <person name="Kuo A."/>
            <person name="Mondo S."/>
            <person name="Pangilinan J."/>
            <person name="Riley R."/>
            <person name="LaButti K."/>
            <person name="Andreopoulos B."/>
            <person name="Lipzen A."/>
            <person name="Chen C."/>
            <person name="Yan M."/>
            <person name="Daum C."/>
            <person name="Ng V."/>
            <person name="Clum A."/>
            <person name="Steindorff A."/>
            <person name="Ohm R.A."/>
            <person name="Martin F."/>
            <person name="Silar P."/>
            <person name="Natvig D.O."/>
            <person name="Lalanne C."/>
            <person name="Gautier V."/>
            <person name="Ament-Velasquez S.L."/>
            <person name="Kruys A."/>
            <person name="Hutchinson M.I."/>
            <person name="Powell A.J."/>
            <person name="Barry K."/>
            <person name="Miller A.N."/>
            <person name="Grigoriev I.V."/>
            <person name="Debuchy R."/>
            <person name="Gladieux P."/>
            <person name="Hiltunen Thoren M."/>
            <person name="Johannesson H."/>
        </authorList>
    </citation>
    <scope>NUCLEOTIDE SEQUENCE</scope>
    <source>
        <strain evidence="2">PSN309</strain>
    </source>
</reference>
<feature type="region of interest" description="Disordered" evidence="1">
    <location>
        <begin position="157"/>
        <end position="256"/>
    </location>
</feature>
<sequence length="480" mass="54527">MTVTTAEKLDVVPGSPECPRAGSPGTDRVVSSADYFVNRTHRDWGRRLGRVTKCDFCNGRSPGVLHECLAKGCPIRICEVCSRLRVWVKRDSKHFINPDLYDWEVPDKEKTNLKDALRKARVKRTPVKKAVRRAREVLPASYSPQDKKRCVRALSIEGSDDDINEGPPSSHNPRVLKRKARTSPADDDGDDEVKEESSISHSQRAKKRSIQALSSDSEGGEVKGESPLHHDPRATKRKAQPSVSQPPLQTLPNLNAGEKRGRLIQVLGIYKEIFGKTFDGVLDKEDYQPTLIPAIWSGPWKPPSSAQQPIPNHTAMGTFPSFEVQHQETISAAAQLLPPPQPPKNYEAYSFAEYPRVNPTNGYHPRENYSTTLRTTPKYHPRNELASFELQVIENDRILLDQMKKAWAENRDIDALKHQYKCLEALQLLWGVFEIRRKKVLVFDGSRTVEWFVRERNHYARDELHQREQGGVENKLKVEA</sequence>
<protein>
    <submittedName>
        <fullName evidence="2">Uncharacterized protein</fullName>
    </submittedName>
</protein>
<dbReference type="AlphaFoldDB" id="A0AAN7AH24"/>
<organism evidence="2 3">
    <name type="scientific">Podospora australis</name>
    <dbReference type="NCBI Taxonomy" id="1536484"/>
    <lineage>
        <taxon>Eukaryota</taxon>
        <taxon>Fungi</taxon>
        <taxon>Dikarya</taxon>
        <taxon>Ascomycota</taxon>
        <taxon>Pezizomycotina</taxon>
        <taxon>Sordariomycetes</taxon>
        <taxon>Sordariomycetidae</taxon>
        <taxon>Sordariales</taxon>
        <taxon>Podosporaceae</taxon>
        <taxon>Podospora</taxon>
    </lineage>
</organism>
<comment type="caution">
    <text evidence="2">The sequence shown here is derived from an EMBL/GenBank/DDBJ whole genome shotgun (WGS) entry which is preliminary data.</text>
</comment>
<name>A0AAN7AH24_9PEZI</name>
<reference evidence="2" key="2">
    <citation type="submission" date="2023-05" db="EMBL/GenBank/DDBJ databases">
        <authorList>
            <consortium name="Lawrence Berkeley National Laboratory"/>
            <person name="Steindorff A."/>
            <person name="Hensen N."/>
            <person name="Bonometti L."/>
            <person name="Westerberg I."/>
            <person name="Brannstrom I.O."/>
            <person name="Guillou S."/>
            <person name="Cros-Aarteil S."/>
            <person name="Calhoun S."/>
            <person name="Haridas S."/>
            <person name="Kuo A."/>
            <person name="Mondo S."/>
            <person name="Pangilinan J."/>
            <person name="Riley R."/>
            <person name="Labutti K."/>
            <person name="Andreopoulos B."/>
            <person name="Lipzen A."/>
            <person name="Chen C."/>
            <person name="Yanf M."/>
            <person name="Daum C."/>
            <person name="Ng V."/>
            <person name="Clum A."/>
            <person name="Ohm R."/>
            <person name="Martin F."/>
            <person name="Silar P."/>
            <person name="Natvig D."/>
            <person name="Lalanne C."/>
            <person name="Gautier V."/>
            <person name="Ament-Velasquez S.L."/>
            <person name="Kruys A."/>
            <person name="Hutchinson M.I."/>
            <person name="Powell A.J."/>
            <person name="Barry K."/>
            <person name="Miller A.N."/>
            <person name="Grigoriev I.V."/>
            <person name="Debuchy R."/>
            <person name="Gladieux P."/>
            <person name="Thoren M.H."/>
            <person name="Johannesson H."/>
        </authorList>
    </citation>
    <scope>NUCLEOTIDE SEQUENCE</scope>
    <source>
        <strain evidence="2">PSN309</strain>
    </source>
</reference>
<evidence type="ECO:0000313" key="2">
    <source>
        <dbReference type="EMBL" id="KAK4188361.1"/>
    </source>
</evidence>
<feature type="compositionally biased region" description="Acidic residues" evidence="1">
    <location>
        <begin position="185"/>
        <end position="194"/>
    </location>
</feature>
<keyword evidence="3" id="KW-1185">Reference proteome</keyword>
<evidence type="ECO:0000256" key="1">
    <source>
        <dbReference type="SAM" id="MobiDB-lite"/>
    </source>
</evidence>
<feature type="compositionally biased region" description="Basic and acidic residues" evidence="1">
    <location>
        <begin position="220"/>
        <end position="234"/>
    </location>
</feature>
<dbReference type="Proteomes" id="UP001302126">
    <property type="component" value="Unassembled WGS sequence"/>
</dbReference>
<gene>
    <name evidence="2" type="ORF">QBC35DRAFT_382736</name>
</gene>
<proteinExistence type="predicted"/>
<evidence type="ECO:0000313" key="3">
    <source>
        <dbReference type="Proteomes" id="UP001302126"/>
    </source>
</evidence>